<dbReference type="InterPro" id="IPR013381">
    <property type="entry name" value="CRISPR-assoc_prot_Cse1"/>
</dbReference>
<sequence length="489" mass="53818">MNLLIDPFISTTNGRITLKQALTTHSNATLQYVYDETQLAVLQLLSSLATAALQPTLAELKEYISNGVTENLYDEALQKIDISMFDDNCFMRSSPSTIQDYAFAGISKLVSGIESGTSNNACALFSDAGSVVNACPSCMPALNYNLHMNIKGECFAATGATGIRGGGALTTLISGKNLAETILCNCIAKDFFKSIHHSEKVINEPMWVTPIAGETYFAHQIGLVRGLFALAYHIQYTEIEEPCVCDVCGHTSDKTVKEFGRIKYQGKYASTKAGRDSNAGLWPHPYTPTVRRETGEYFESPQGANWQSWENLGGYVVGKELEKSKSIPAPILDQSRQLNIPKNINILVGGNIADQGSIVGRVYDLYSVPQNWNASLERVTLVIDSGLEVKEILKKALNKIHATTYDKALLNGIRDQVIGMYVSQAQQIVQSLLVESGVSERKQLRQRAITALKQKAQTIYSDLIRRHQHDIPIFEALIKGQKILNTISE</sequence>
<name>A0AAW7X5F9_9GAMM</name>
<reference evidence="1" key="1">
    <citation type="submission" date="2023-07" db="EMBL/GenBank/DDBJ databases">
        <title>Genome content predicts the carbon catabolic preferences of heterotrophic bacteria.</title>
        <authorList>
            <person name="Gralka M."/>
        </authorList>
    </citation>
    <scope>NUCLEOTIDE SEQUENCE</scope>
    <source>
        <strain evidence="1">I3M17_2</strain>
    </source>
</reference>
<dbReference type="Pfam" id="PF09481">
    <property type="entry name" value="CRISPR_Cse1"/>
    <property type="match status" value="1"/>
</dbReference>
<accession>A0AAW7X5F9</accession>
<dbReference type="AlphaFoldDB" id="A0AAW7X5F9"/>
<gene>
    <name evidence="1" type="ORF">Q4521_09810</name>
</gene>
<dbReference type="RefSeq" id="WP_303492668.1">
    <property type="nucleotide sequence ID" value="NZ_JAUOPB010000006.1"/>
</dbReference>
<comment type="caution">
    <text evidence="1">The sequence shown here is derived from an EMBL/GenBank/DDBJ whole genome shotgun (WGS) entry which is preliminary data.</text>
</comment>
<dbReference type="EMBL" id="JAUOPB010000006">
    <property type="protein sequence ID" value="MDO6422770.1"/>
    <property type="molecule type" value="Genomic_DNA"/>
</dbReference>
<evidence type="ECO:0000313" key="2">
    <source>
        <dbReference type="Proteomes" id="UP001169760"/>
    </source>
</evidence>
<dbReference type="Proteomes" id="UP001169760">
    <property type="component" value="Unassembled WGS sequence"/>
</dbReference>
<evidence type="ECO:0000313" key="1">
    <source>
        <dbReference type="EMBL" id="MDO6422770.1"/>
    </source>
</evidence>
<protein>
    <submittedName>
        <fullName evidence="1">Type I-E CRISPR-associated protein Cse1/CasA</fullName>
    </submittedName>
</protein>
<proteinExistence type="predicted"/>
<organism evidence="1 2">
    <name type="scientific">Saccharophagus degradans</name>
    <dbReference type="NCBI Taxonomy" id="86304"/>
    <lineage>
        <taxon>Bacteria</taxon>
        <taxon>Pseudomonadati</taxon>
        <taxon>Pseudomonadota</taxon>
        <taxon>Gammaproteobacteria</taxon>
        <taxon>Cellvibrionales</taxon>
        <taxon>Cellvibrionaceae</taxon>
        <taxon>Saccharophagus</taxon>
    </lineage>
</organism>